<organism evidence="1 2">
    <name type="scientific">Massariosphaeria phaeospora</name>
    <dbReference type="NCBI Taxonomy" id="100035"/>
    <lineage>
        <taxon>Eukaryota</taxon>
        <taxon>Fungi</taxon>
        <taxon>Dikarya</taxon>
        <taxon>Ascomycota</taxon>
        <taxon>Pezizomycotina</taxon>
        <taxon>Dothideomycetes</taxon>
        <taxon>Pleosporomycetidae</taxon>
        <taxon>Pleosporales</taxon>
        <taxon>Pleosporales incertae sedis</taxon>
        <taxon>Massariosphaeria</taxon>
    </lineage>
</organism>
<proteinExistence type="predicted"/>
<dbReference type="AlphaFoldDB" id="A0A7C8IIA4"/>
<reference evidence="1 2" key="1">
    <citation type="submission" date="2020-01" db="EMBL/GenBank/DDBJ databases">
        <authorList>
            <consortium name="DOE Joint Genome Institute"/>
            <person name="Haridas S."/>
            <person name="Albert R."/>
            <person name="Binder M."/>
            <person name="Bloem J."/>
            <person name="Labutti K."/>
            <person name="Salamov A."/>
            <person name="Andreopoulos B."/>
            <person name="Baker S.E."/>
            <person name="Barry K."/>
            <person name="Bills G."/>
            <person name="Bluhm B.H."/>
            <person name="Cannon C."/>
            <person name="Castanera R."/>
            <person name="Culley D.E."/>
            <person name="Daum C."/>
            <person name="Ezra D."/>
            <person name="Gonzalez J.B."/>
            <person name="Henrissat B."/>
            <person name="Kuo A."/>
            <person name="Liang C."/>
            <person name="Lipzen A."/>
            <person name="Lutzoni F."/>
            <person name="Magnuson J."/>
            <person name="Mondo S."/>
            <person name="Nolan M."/>
            <person name="Ohm R."/>
            <person name="Pangilinan J."/>
            <person name="Park H.-J.H."/>
            <person name="Ramirez L."/>
            <person name="Alfaro M."/>
            <person name="Sun H."/>
            <person name="Tritt A."/>
            <person name="Yoshinaga Y."/>
            <person name="Zwiers L.-H.L."/>
            <person name="Turgeon B.G."/>
            <person name="Goodwin S.B."/>
            <person name="Spatafora J.W."/>
            <person name="Crous P.W."/>
            <person name="Grigoriev I.V."/>
        </authorList>
    </citation>
    <scope>NUCLEOTIDE SEQUENCE [LARGE SCALE GENOMIC DNA]</scope>
    <source>
        <strain evidence="1 2">CBS 611.86</strain>
    </source>
</reference>
<dbReference type="EMBL" id="JAADJZ010000002">
    <property type="protein sequence ID" value="KAF2877093.1"/>
    <property type="molecule type" value="Genomic_DNA"/>
</dbReference>
<dbReference type="OrthoDB" id="3935714at2759"/>
<comment type="caution">
    <text evidence="1">The sequence shown here is derived from an EMBL/GenBank/DDBJ whole genome shotgun (WGS) entry which is preliminary data.</text>
</comment>
<evidence type="ECO:0000313" key="2">
    <source>
        <dbReference type="Proteomes" id="UP000481861"/>
    </source>
</evidence>
<gene>
    <name evidence="1" type="ORF">BDV95DRAFT_558459</name>
</gene>
<sequence>MPLYNDVGMFSSEDIEEIFRTVAPRKLSGAEALPPLNTCSSRQEFLTSKYITHKFEHLATTQSQRVSVSSFANELGISSEVVLQITRAHSDLALLSEDGLKIVTLHERDSILDQFQQLITSKLVSKASFAHDSDISIESLQSLLYIEANGKLSHDDWITADDHVTSKSYEKELLKAINQYLDDALRDNTTITISPAHLPGSPPPWYMSQQLERLLKDTKLDAQFHIDRHTDHISCVPRQHFVQKRDAEIARLQNGDIPYLAIDTLSKQFPGLHPSPEAVKQHLSAFSEIYLNTSYAISQPWFSHRADDCVRTLNKYGHADSKTEIEETFPEDQRMESLARLEKHIITAYAQGSDEQLRNLGRFILTASKYNDEQNLLLNTGKTVAANHWQRLGDAPDKEIRFQIADVVALLPSDQPLIQALLQTKDMEKMVEEHYWSAIKDMESQNEARFSSYWAERVVSRVRNYTKGLDAVDEVKLREQLADLLSTYFQKELLPDSIAKARSQGVMFSRKTRKNIQKLEGVLKSGKMDLSSAVTAINRFDKKEGIQEPDDAAIAETKRSLISDMVRRVQRQKQTDGPLLFLTLVIVVFARHHSGVVYATGKFAPKLLKQLKPLIDTEQYEQLETWKDLAKAGTLSTDDKDSMKRLAAEE</sequence>
<protein>
    <submittedName>
        <fullName evidence="1">Uncharacterized protein</fullName>
    </submittedName>
</protein>
<evidence type="ECO:0000313" key="1">
    <source>
        <dbReference type="EMBL" id="KAF2877093.1"/>
    </source>
</evidence>
<accession>A0A7C8IIA4</accession>
<dbReference type="Proteomes" id="UP000481861">
    <property type="component" value="Unassembled WGS sequence"/>
</dbReference>
<keyword evidence="2" id="KW-1185">Reference proteome</keyword>
<name>A0A7C8IIA4_9PLEO</name>